<dbReference type="HAMAP" id="MF_04017">
    <property type="entry name" value="HSV_CVC1"/>
    <property type="match status" value="1"/>
</dbReference>
<evidence type="ECO:0000256" key="4">
    <source>
        <dbReference type="ARBA" id="ARBA00022844"/>
    </source>
</evidence>
<reference evidence="8" key="1">
    <citation type="journal article" date="2020" name="Arch.">
        <title>Full genome sequence of bovine alphaherpesvirus 2 (BoHV-2).</title>
        <authorList>
            <person name="Pfaff F."/>
            <person name="Neubauer-Juric A."/>
            <person name="Krebs S."/>
            <person name="Hauser A."/>
            <person name="Singer S."/>
            <person name="Blum H."/>
            <person name="Hoffmann B."/>
        </authorList>
    </citation>
    <scope>NUCLEOTIDE SEQUENCE</scope>
    <source>
        <strain evidence="8">Riems 8/85</strain>
    </source>
</reference>
<feature type="compositionally biased region" description="Acidic residues" evidence="7">
    <location>
        <begin position="230"/>
        <end position="241"/>
    </location>
</feature>
<evidence type="ECO:0000256" key="5">
    <source>
        <dbReference type="ARBA" id="ARBA00022921"/>
    </source>
</evidence>
<dbReference type="GO" id="GO:0019028">
    <property type="term" value="C:viral capsid"/>
    <property type="evidence" value="ECO:0007669"/>
    <property type="project" value="UniProtKB-KW"/>
</dbReference>
<evidence type="ECO:0000256" key="2">
    <source>
        <dbReference type="ARBA" id="ARBA00022562"/>
    </source>
</evidence>
<proteinExistence type="inferred from homology"/>
<accession>A0A7T1L7I1</accession>
<dbReference type="GO" id="GO:0051276">
    <property type="term" value="P:chromosome organization"/>
    <property type="evidence" value="ECO:0007669"/>
    <property type="project" value="InterPro"/>
</dbReference>
<feature type="region of interest" description="Disordered" evidence="7">
    <location>
        <begin position="205"/>
        <end position="241"/>
    </location>
</feature>
<protein>
    <submittedName>
        <fullName evidence="8">DNA packaging tegument protein UL17</fullName>
    </submittedName>
</protein>
<dbReference type="Pfam" id="PF04559">
    <property type="entry name" value="Herpes_UL17"/>
    <property type="match status" value="1"/>
</dbReference>
<evidence type="ECO:0000256" key="6">
    <source>
        <dbReference type="ARBA" id="ARBA00023219"/>
    </source>
</evidence>
<dbReference type="InterPro" id="IPR007640">
    <property type="entry name" value="UL17-like"/>
</dbReference>
<organism evidence="8">
    <name type="scientific">Bovine alphaherpesvirus 2</name>
    <dbReference type="NCBI Taxonomy" id="10295"/>
    <lineage>
        <taxon>Viruses</taxon>
        <taxon>Duplodnaviria</taxon>
        <taxon>Heunggongvirae</taxon>
        <taxon>Peploviricota</taxon>
        <taxon>Herviviricetes</taxon>
        <taxon>Herpesvirales</taxon>
        <taxon>Orthoherpesviridae</taxon>
        <taxon>Alphaherpesvirinae</taxon>
        <taxon>Simplexvirus</taxon>
        <taxon>Simplexvirus bovinealpha2</taxon>
    </lineage>
</organism>
<gene>
    <name evidence="8" type="primary">UL17</name>
</gene>
<keyword evidence="3" id="KW-1188">Viral release from host cell</keyword>
<evidence type="ECO:0000313" key="8">
    <source>
        <dbReference type="EMBL" id="QPO25226.1"/>
    </source>
</evidence>
<sequence length="679" mass="72769">MNAHLANEARYDILRHPGRRTGLMHLLIPDECLSAAGVPPAALMCADQRAHNTPSGFEVMTQAREHATGECLPWESAFASYVPSDALGEVLAPEIPAHPRLAPRIASGGALFVSVPVLRDEHGRYDPYATTAVRVAWGETSASSRVVLFSHGELVPRNTRYTADRQRLARLCRHFCRYVAVLGGDAPKVAVDAAAHIAMGLDGAAAEAPPGEEPPIAPEEQLTAPGGADATDEEESVSGENEEILELVRRAALDAASRLPVRAAARPGVASGLRQGALMQMASGTAGGSELGDEAVLAGLEAPGSGRFATTGANRGSVGDVLTLAPGGGRPRSLIEWLDAGWTALAGEDRPGWLWSRRPISIVQRHHYATQKRFVVISYDGSVAWGGRRLRGPALSSELADELVEACAAEEVLDPRQLSAVRANDLVARFPILERPMRMPHPPLPPFNIAGEVALAHRIRTACLEALGSAVRAALQGSPHIAQRIRYEFSEDQRGWLAEVSRRLPAMLEGALRAVEGESVDRFLASAYALSVLFHLGYCAGRGRRAVSRGGDFPAAAAESDAVYAFDYYGVSGEVRRVSDRPIAVLVEGDVIRTQCKCRFMERPQNTADARVCARYLPGESYAYICLGFNRRLHALVVFPGGFAFAANVSAYLTLPPAVSNAAIQRYCLGVRAGCDRVH</sequence>
<keyword evidence="5" id="KW-0426">Late protein</keyword>
<keyword evidence="6" id="KW-0231">Viral genome packaging</keyword>
<evidence type="ECO:0000256" key="1">
    <source>
        <dbReference type="ARBA" id="ARBA00022561"/>
    </source>
</evidence>
<evidence type="ECO:0000256" key="7">
    <source>
        <dbReference type="SAM" id="MobiDB-lite"/>
    </source>
</evidence>
<keyword evidence="2" id="KW-1048">Host nucleus</keyword>
<dbReference type="EMBL" id="MT862164">
    <property type="protein sequence ID" value="QPO25226.1"/>
    <property type="molecule type" value="Genomic_DNA"/>
</dbReference>
<keyword evidence="1" id="KW-0167">Capsid protein</keyword>
<keyword evidence="4" id="KW-0946">Virion</keyword>
<name>A0A7T1L7I1_9ALPH</name>
<evidence type="ECO:0000256" key="3">
    <source>
        <dbReference type="ARBA" id="ARBA00022612"/>
    </source>
</evidence>
<dbReference type="Proteomes" id="UP001147787">
    <property type="component" value="Segment"/>
</dbReference>